<dbReference type="NCBIfam" id="NF005589">
    <property type="entry name" value="PRK07314.1"/>
    <property type="match status" value="1"/>
</dbReference>
<comment type="function">
    <text evidence="11">Involved in the type II fatty acid elongation cycle. Catalyzes the elongation of a wide range of acyl-ACP by the addition of two carbons from malonyl-ACP to an acyl acceptor. Can efficiently catalyze the conversion of palmitoleoyl-ACP (cis-hexadec-9-enoyl-ACP) to cis-vaccenoyl-ACP (cis-octadec-11-enoyl-ACP), an essential step in the thermal regulation of fatty acid composition.</text>
</comment>
<reference evidence="15 16" key="1">
    <citation type="submission" date="2016-09" db="EMBL/GenBank/DDBJ databases">
        <title>Serratia marcescens MSU-97 and epiphytic antimycotic-producing bacteria.</title>
        <authorList>
            <person name="Matilla M.A."/>
        </authorList>
    </citation>
    <scope>NUCLEOTIDE SEQUENCE [LARGE SCALE GENOMIC DNA]</scope>
    <source>
        <strain evidence="15 16">MSU-97</strain>
    </source>
</reference>
<dbReference type="Gene3D" id="3.40.47.10">
    <property type="match status" value="1"/>
</dbReference>
<evidence type="ECO:0000256" key="10">
    <source>
        <dbReference type="ARBA" id="ARBA00023315"/>
    </source>
</evidence>
<dbReference type="SUPFAM" id="SSF53901">
    <property type="entry name" value="Thiolase-like"/>
    <property type="match status" value="2"/>
</dbReference>
<dbReference type="PROSITE" id="PS00606">
    <property type="entry name" value="KS3_1"/>
    <property type="match status" value="1"/>
</dbReference>
<dbReference type="AlphaFoldDB" id="A0A1Q4P5W2"/>
<dbReference type="Pfam" id="PF02801">
    <property type="entry name" value="Ketoacyl-synt_C"/>
    <property type="match status" value="1"/>
</dbReference>
<evidence type="ECO:0000256" key="13">
    <source>
        <dbReference type="RuleBase" id="RU003694"/>
    </source>
</evidence>
<organism evidence="15 16">
    <name type="scientific">Serratia marcescens</name>
    <dbReference type="NCBI Taxonomy" id="615"/>
    <lineage>
        <taxon>Bacteria</taxon>
        <taxon>Pseudomonadati</taxon>
        <taxon>Pseudomonadota</taxon>
        <taxon>Gammaproteobacteria</taxon>
        <taxon>Enterobacterales</taxon>
        <taxon>Yersiniaceae</taxon>
        <taxon>Serratia</taxon>
    </lineage>
</organism>
<dbReference type="EC" id="2.3.1.179" evidence="3 11"/>
<dbReference type="RefSeq" id="WP_073528574.1">
    <property type="nucleotide sequence ID" value="NZ_MJAO01000001.1"/>
</dbReference>
<dbReference type="GO" id="GO:0004315">
    <property type="term" value="F:3-oxoacyl-[acyl-carrier-protein] synthase activity"/>
    <property type="evidence" value="ECO:0007669"/>
    <property type="project" value="UniProtKB-UniRule"/>
</dbReference>
<dbReference type="NCBIfam" id="TIGR03150">
    <property type="entry name" value="fabF"/>
    <property type="match status" value="1"/>
</dbReference>
<dbReference type="FunFam" id="3.40.47.10:FF:000009">
    <property type="entry name" value="3-oxoacyl-[acyl-carrier-protein] synthase 2"/>
    <property type="match status" value="1"/>
</dbReference>
<evidence type="ECO:0000256" key="11">
    <source>
        <dbReference type="PIRNR" id="PIRNR000447"/>
    </source>
</evidence>
<evidence type="ECO:0000256" key="3">
    <source>
        <dbReference type="ARBA" id="ARBA00012356"/>
    </source>
</evidence>
<evidence type="ECO:0000256" key="7">
    <source>
        <dbReference type="ARBA" id="ARBA00022832"/>
    </source>
</evidence>
<dbReference type="CDD" id="cd00834">
    <property type="entry name" value="KAS_I_II"/>
    <property type="match status" value="1"/>
</dbReference>
<evidence type="ECO:0000313" key="15">
    <source>
        <dbReference type="EMBL" id="OKB68494.1"/>
    </source>
</evidence>
<dbReference type="InterPro" id="IPR000794">
    <property type="entry name" value="Beta-ketoacyl_synthase"/>
</dbReference>
<proteinExistence type="inferred from homology"/>
<comment type="catalytic activity">
    <reaction evidence="11">
        <text>a fatty acyl-[ACP] + malonyl-[ACP] + H(+) = a 3-oxoacyl-[ACP] + holo-[ACP] + CO2</text>
        <dbReference type="Rhea" id="RHEA:22836"/>
        <dbReference type="Rhea" id="RHEA-COMP:9623"/>
        <dbReference type="Rhea" id="RHEA-COMP:9685"/>
        <dbReference type="Rhea" id="RHEA-COMP:9916"/>
        <dbReference type="Rhea" id="RHEA-COMP:14125"/>
        <dbReference type="ChEBI" id="CHEBI:15378"/>
        <dbReference type="ChEBI" id="CHEBI:16526"/>
        <dbReference type="ChEBI" id="CHEBI:64479"/>
        <dbReference type="ChEBI" id="CHEBI:78449"/>
        <dbReference type="ChEBI" id="CHEBI:78776"/>
        <dbReference type="ChEBI" id="CHEBI:138651"/>
    </reaction>
</comment>
<feature type="active site" description="For beta-ketoacyl synthase activity" evidence="12">
    <location>
        <position position="164"/>
    </location>
</feature>
<dbReference type="NCBIfam" id="NF006434">
    <property type="entry name" value="PRK08722.1"/>
    <property type="match status" value="1"/>
</dbReference>
<dbReference type="InterPro" id="IPR020841">
    <property type="entry name" value="PKS_Beta-ketoAc_synthase_dom"/>
</dbReference>
<dbReference type="NCBIfam" id="NF004970">
    <property type="entry name" value="PRK06333.1"/>
    <property type="match status" value="1"/>
</dbReference>
<protein>
    <recommendedName>
        <fullName evidence="4 11">3-oxoacyl-[acyl-carrier-protein] synthase 2</fullName>
        <ecNumber evidence="3 11">2.3.1.179</ecNumber>
    </recommendedName>
</protein>
<accession>A0A1Q4P5W2</accession>
<name>A0A1Q4P5W2_SERMA</name>
<comment type="catalytic activity">
    <reaction evidence="11">
        <text>(9Z)-hexadecenoyl-[ACP] + malonyl-[ACP] + H(+) = 3-oxo-(11Z)-octadecenoyl-[ACP] + holo-[ACP] + CO2</text>
        <dbReference type="Rhea" id="RHEA:55040"/>
        <dbReference type="Rhea" id="RHEA-COMP:9623"/>
        <dbReference type="Rhea" id="RHEA-COMP:9685"/>
        <dbReference type="Rhea" id="RHEA-COMP:10800"/>
        <dbReference type="Rhea" id="RHEA-COMP:14074"/>
        <dbReference type="ChEBI" id="CHEBI:15378"/>
        <dbReference type="ChEBI" id="CHEBI:16526"/>
        <dbReference type="ChEBI" id="CHEBI:64479"/>
        <dbReference type="ChEBI" id="CHEBI:78449"/>
        <dbReference type="ChEBI" id="CHEBI:83989"/>
        <dbReference type="ChEBI" id="CHEBI:138538"/>
        <dbReference type="EC" id="2.3.1.179"/>
    </reaction>
</comment>
<dbReference type="Proteomes" id="UP000185770">
    <property type="component" value="Unassembled WGS sequence"/>
</dbReference>
<keyword evidence="10 11" id="KW-0012">Acyltransferase</keyword>
<evidence type="ECO:0000256" key="4">
    <source>
        <dbReference type="ARBA" id="ARBA00014657"/>
    </source>
</evidence>
<comment type="similarity">
    <text evidence="2 11 13">Belongs to the thiolase-like superfamily. Beta-ketoacyl-ACP synthases family.</text>
</comment>
<dbReference type="InterPro" id="IPR014031">
    <property type="entry name" value="Ketoacyl_synth_C"/>
</dbReference>
<comment type="caution">
    <text evidence="15">The sequence shown here is derived from an EMBL/GenBank/DDBJ whole genome shotgun (WGS) entry which is preliminary data.</text>
</comment>
<gene>
    <name evidence="15" type="ORF">BHU62_00125</name>
</gene>
<dbReference type="PANTHER" id="PTHR11712:SF336">
    <property type="entry name" value="3-OXOACYL-[ACYL-CARRIER-PROTEIN] SYNTHASE, MITOCHONDRIAL"/>
    <property type="match status" value="1"/>
</dbReference>
<evidence type="ECO:0000256" key="5">
    <source>
        <dbReference type="ARBA" id="ARBA00022516"/>
    </source>
</evidence>
<dbReference type="OrthoDB" id="9808669at2"/>
<comment type="pathway">
    <text evidence="1 11">Lipid metabolism; fatty acid biosynthesis.</text>
</comment>
<evidence type="ECO:0000256" key="8">
    <source>
        <dbReference type="ARBA" id="ARBA00023098"/>
    </source>
</evidence>
<dbReference type="UniPathway" id="UPA00094"/>
<feature type="domain" description="Ketosynthase family 3 (KS3)" evidence="14">
    <location>
        <begin position="3"/>
        <end position="412"/>
    </location>
</feature>
<dbReference type="PIRSF" id="PIRSF000447">
    <property type="entry name" value="KAS_II"/>
    <property type="match status" value="1"/>
</dbReference>
<evidence type="ECO:0000259" key="14">
    <source>
        <dbReference type="PROSITE" id="PS52004"/>
    </source>
</evidence>
<keyword evidence="8" id="KW-0443">Lipid metabolism</keyword>
<keyword evidence="6 11" id="KW-0808">Transferase</keyword>
<dbReference type="InterPro" id="IPR017568">
    <property type="entry name" value="3-oxoacyl-ACP_synth-2"/>
</dbReference>
<dbReference type="GO" id="GO:0005829">
    <property type="term" value="C:cytosol"/>
    <property type="evidence" value="ECO:0007669"/>
    <property type="project" value="TreeGrafter"/>
</dbReference>
<keyword evidence="5 11" id="KW-0444">Lipid biosynthesis</keyword>
<keyword evidence="7" id="KW-0276">Fatty acid metabolism</keyword>
<dbReference type="SMART" id="SM00825">
    <property type="entry name" value="PKS_KS"/>
    <property type="match status" value="1"/>
</dbReference>
<keyword evidence="9 11" id="KW-0275">Fatty acid biosynthesis</keyword>
<dbReference type="PANTHER" id="PTHR11712">
    <property type="entry name" value="POLYKETIDE SYNTHASE-RELATED"/>
    <property type="match status" value="1"/>
</dbReference>
<dbReference type="PROSITE" id="PS52004">
    <property type="entry name" value="KS3_2"/>
    <property type="match status" value="1"/>
</dbReference>
<evidence type="ECO:0000256" key="9">
    <source>
        <dbReference type="ARBA" id="ARBA00023160"/>
    </source>
</evidence>
<dbReference type="EMBL" id="MJAO01000001">
    <property type="protein sequence ID" value="OKB68494.1"/>
    <property type="molecule type" value="Genomic_DNA"/>
</dbReference>
<evidence type="ECO:0000313" key="16">
    <source>
        <dbReference type="Proteomes" id="UP000185770"/>
    </source>
</evidence>
<dbReference type="Pfam" id="PF00109">
    <property type="entry name" value="ketoacyl-synt"/>
    <property type="match status" value="1"/>
</dbReference>
<evidence type="ECO:0000256" key="12">
    <source>
        <dbReference type="PIRSR" id="PIRSR000447-1"/>
    </source>
</evidence>
<dbReference type="InterPro" id="IPR016039">
    <property type="entry name" value="Thiolase-like"/>
</dbReference>
<evidence type="ECO:0000256" key="2">
    <source>
        <dbReference type="ARBA" id="ARBA00008467"/>
    </source>
</evidence>
<sequence>MSKRRVVVTGLGMLSPVGNTVESTWNALLAGQSGISLIDHFDTTAYATKFAGLVKNFNSEDFISRKDARKMDAFIQYGIAAGMQAMQDAGLDINEANASRIGAAIGSGIGGLGLIEENHSSLVNGGPRKISPFFVPSTIVNMIAGHLTIMYGMRGPSISIATACTSGVHNIGHAARIIAYNDADVMLAGGAEKASTPLGVGGFGAARALSTRNDNPQAASRPWDKDRDGFVLGDGAGMMVLEEYEHAKKRGAKIYAEVVGFGMSSDAYHMTSPPENGAGAALAMENALLDAGVTPSQIGYINAHGTSTPAGDQAEAQAVKSVFGAEAQRVMVSSTKSMTGHLLGAAGAIESIFTVLALRDQAVPPTINLDNPDEGCDLDFVPHEARQVSDMEYTLCNSFGFGGTNGSLIFRRV</sequence>
<dbReference type="InterPro" id="IPR018201">
    <property type="entry name" value="Ketoacyl_synth_AS"/>
</dbReference>
<evidence type="ECO:0000256" key="6">
    <source>
        <dbReference type="ARBA" id="ARBA00022679"/>
    </source>
</evidence>
<evidence type="ECO:0000256" key="1">
    <source>
        <dbReference type="ARBA" id="ARBA00005194"/>
    </source>
</evidence>
<dbReference type="GO" id="GO:0006633">
    <property type="term" value="P:fatty acid biosynthetic process"/>
    <property type="evidence" value="ECO:0007669"/>
    <property type="project" value="UniProtKB-UniRule"/>
</dbReference>
<dbReference type="InterPro" id="IPR014030">
    <property type="entry name" value="Ketoacyl_synth_N"/>
</dbReference>